<evidence type="ECO:0000256" key="1">
    <source>
        <dbReference type="SAM" id="SignalP"/>
    </source>
</evidence>
<feature type="signal peptide" evidence="1">
    <location>
        <begin position="1"/>
        <end position="25"/>
    </location>
</feature>
<sequence length="69" mass="6803">MTQRLTVVAAAALVSLIATPLVVRAGADARKSEPVAVAAGTPVAAEAPAPACRTVRVVYAGYGAPACGR</sequence>
<organism evidence="2 3">
    <name type="scientific">Methylobacterium terricola</name>
    <dbReference type="NCBI Taxonomy" id="2583531"/>
    <lineage>
        <taxon>Bacteria</taxon>
        <taxon>Pseudomonadati</taxon>
        <taxon>Pseudomonadota</taxon>
        <taxon>Alphaproteobacteria</taxon>
        <taxon>Hyphomicrobiales</taxon>
        <taxon>Methylobacteriaceae</taxon>
        <taxon>Methylobacterium</taxon>
    </lineage>
</organism>
<keyword evidence="3" id="KW-1185">Reference proteome</keyword>
<gene>
    <name evidence="2" type="ORF">FF100_09360</name>
</gene>
<protein>
    <submittedName>
        <fullName evidence="2">Uncharacterized protein</fullName>
    </submittedName>
</protein>
<dbReference type="AlphaFoldDB" id="A0A5C4LJ90"/>
<dbReference type="EMBL" id="VDDA01000003">
    <property type="protein sequence ID" value="TNC14363.1"/>
    <property type="molecule type" value="Genomic_DNA"/>
</dbReference>
<keyword evidence="1" id="KW-0732">Signal</keyword>
<reference evidence="2 3" key="1">
    <citation type="submission" date="2019-06" db="EMBL/GenBank/DDBJ databases">
        <title>Genome of Methylobacterium sp. 17Sr1-39.</title>
        <authorList>
            <person name="Seo T."/>
        </authorList>
    </citation>
    <scope>NUCLEOTIDE SEQUENCE [LARGE SCALE GENOMIC DNA]</scope>
    <source>
        <strain evidence="2 3">17Sr1-39</strain>
    </source>
</reference>
<evidence type="ECO:0000313" key="3">
    <source>
        <dbReference type="Proteomes" id="UP000305267"/>
    </source>
</evidence>
<evidence type="ECO:0000313" key="2">
    <source>
        <dbReference type="EMBL" id="TNC14363.1"/>
    </source>
</evidence>
<dbReference type="RefSeq" id="WP_139035386.1">
    <property type="nucleotide sequence ID" value="NZ_VDDA01000003.1"/>
</dbReference>
<comment type="caution">
    <text evidence="2">The sequence shown here is derived from an EMBL/GenBank/DDBJ whole genome shotgun (WGS) entry which is preliminary data.</text>
</comment>
<accession>A0A5C4LJ90</accession>
<dbReference type="Proteomes" id="UP000305267">
    <property type="component" value="Unassembled WGS sequence"/>
</dbReference>
<feature type="chain" id="PRO_5022879147" evidence="1">
    <location>
        <begin position="26"/>
        <end position="69"/>
    </location>
</feature>
<proteinExistence type="predicted"/>
<name>A0A5C4LJ90_9HYPH</name>